<accession>A0A2A5QSD4</accession>
<dbReference type="RefSeq" id="WP_097378635.1">
    <property type="nucleotide sequence ID" value="NZ_NXNI01000001.1"/>
</dbReference>
<proteinExistence type="predicted"/>
<evidence type="ECO:0000313" key="2">
    <source>
        <dbReference type="EMBL" id="PCR89689.1"/>
    </source>
</evidence>
<name>A0A2A5QSD4_9EURY</name>
<feature type="domain" description="Halobacterial output" evidence="1">
    <location>
        <begin position="19"/>
        <end position="85"/>
    </location>
</feature>
<organism evidence="2 3">
    <name type="scientific">Natrinema ejinorense</name>
    <dbReference type="NCBI Taxonomy" id="373386"/>
    <lineage>
        <taxon>Archaea</taxon>
        <taxon>Methanobacteriati</taxon>
        <taxon>Methanobacteriota</taxon>
        <taxon>Stenosarchaea group</taxon>
        <taxon>Halobacteria</taxon>
        <taxon>Halobacteriales</taxon>
        <taxon>Natrialbaceae</taxon>
        <taxon>Natrinema</taxon>
    </lineage>
</organism>
<gene>
    <name evidence="2" type="ORF">CP557_03550</name>
</gene>
<reference evidence="2 3" key="1">
    <citation type="submission" date="2017-09" db="EMBL/GenBank/DDBJ databases">
        <title>Genome sequences of Natrinema ejinorence JCM 13890T.</title>
        <authorList>
            <person name="Roh S.W."/>
            <person name="Kim Y.B."/>
            <person name="Kim J.Y."/>
        </authorList>
    </citation>
    <scope>NUCLEOTIDE SEQUENCE [LARGE SCALE GENOMIC DNA]</scope>
    <source>
        <strain evidence="2 3">JCM 13890</strain>
    </source>
</reference>
<dbReference type="OrthoDB" id="271604at2157"/>
<dbReference type="InterPro" id="IPR040624">
    <property type="entry name" value="HalOD1"/>
</dbReference>
<evidence type="ECO:0000259" key="1">
    <source>
        <dbReference type="Pfam" id="PF18545"/>
    </source>
</evidence>
<dbReference type="AlphaFoldDB" id="A0A2A5QSD4"/>
<comment type="caution">
    <text evidence="2">The sequence shown here is derived from an EMBL/GenBank/DDBJ whole genome shotgun (WGS) entry which is preliminary data.</text>
</comment>
<protein>
    <recommendedName>
        <fullName evidence="1">Halobacterial output domain-containing protein</fullName>
    </recommendedName>
</protein>
<dbReference type="Pfam" id="PF18545">
    <property type="entry name" value="HalOD1"/>
    <property type="match status" value="1"/>
</dbReference>
<sequence>MGDCSTYSETVHHHYDWATTEPSMAIIGAIASLEEVTPADLSTTLDNTLYDYVDPEALDALVTADSRLVISFSIADYGIRITEDGLTIRYD</sequence>
<evidence type="ECO:0000313" key="3">
    <source>
        <dbReference type="Proteomes" id="UP000219689"/>
    </source>
</evidence>
<dbReference type="EMBL" id="NXNI01000001">
    <property type="protein sequence ID" value="PCR89689.1"/>
    <property type="molecule type" value="Genomic_DNA"/>
</dbReference>
<dbReference type="Proteomes" id="UP000219689">
    <property type="component" value="Unassembled WGS sequence"/>
</dbReference>
<keyword evidence="3" id="KW-1185">Reference proteome</keyword>